<keyword evidence="2" id="KW-1185">Reference proteome</keyword>
<dbReference type="OrthoDB" id="10056939at2759"/>
<organism evidence="1 2">
    <name type="scientific">Plectosphaerella plurivora</name>
    <dbReference type="NCBI Taxonomy" id="936078"/>
    <lineage>
        <taxon>Eukaryota</taxon>
        <taxon>Fungi</taxon>
        <taxon>Dikarya</taxon>
        <taxon>Ascomycota</taxon>
        <taxon>Pezizomycotina</taxon>
        <taxon>Sordariomycetes</taxon>
        <taxon>Hypocreomycetidae</taxon>
        <taxon>Glomerellales</taxon>
        <taxon>Plectosphaerellaceae</taxon>
        <taxon>Plectosphaerella</taxon>
    </lineage>
</organism>
<gene>
    <name evidence="1" type="ORF">F5X68DRAFT_228598</name>
</gene>
<name>A0A9P9AD58_9PEZI</name>
<protein>
    <submittedName>
        <fullName evidence="1">Uncharacterized protein</fullName>
    </submittedName>
</protein>
<evidence type="ECO:0000313" key="2">
    <source>
        <dbReference type="Proteomes" id="UP000770015"/>
    </source>
</evidence>
<comment type="caution">
    <text evidence="1">The sequence shown here is derived from an EMBL/GenBank/DDBJ whole genome shotgun (WGS) entry which is preliminary data.</text>
</comment>
<evidence type="ECO:0000313" key="1">
    <source>
        <dbReference type="EMBL" id="KAH6692219.1"/>
    </source>
</evidence>
<dbReference type="EMBL" id="JAGSXJ010000004">
    <property type="protein sequence ID" value="KAH6692219.1"/>
    <property type="molecule type" value="Genomic_DNA"/>
</dbReference>
<dbReference type="Proteomes" id="UP000770015">
    <property type="component" value="Unassembled WGS sequence"/>
</dbReference>
<dbReference type="AlphaFoldDB" id="A0A9P9AD58"/>
<reference evidence="1" key="1">
    <citation type="journal article" date="2021" name="Nat. Commun.">
        <title>Genetic determinants of endophytism in the Arabidopsis root mycobiome.</title>
        <authorList>
            <person name="Mesny F."/>
            <person name="Miyauchi S."/>
            <person name="Thiergart T."/>
            <person name="Pickel B."/>
            <person name="Atanasova L."/>
            <person name="Karlsson M."/>
            <person name="Huettel B."/>
            <person name="Barry K.W."/>
            <person name="Haridas S."/>
            <person name="Chen C."/>
            <person name="Bauer D."/>
            <person name="Andreopoulos W."/>
            <person name="Pangilinan J."/>
            <person name="LaButti K."/>
            <person name="Riley R."/>
            <person name="Lipzen A."/>
            <person name="Clum A."/>
            <person name="Drula E."/>
            <person name="Henrissat B."/>
            <person name="Kohler A."/>
            <person name="Grigoriev I.V."/>
            <person name="Martin F.M."/>
            <person name="Hacquard S."/>
        </authorList>
    </citation>
    <scope>NUCLEOTIDE SEQUENCE</scope>
    <source>
        <strain evidence="1">MPI-SDFR-AT-0117</strain>
    </source>
</reference>
<proteinExistence type="predicted"/>
<sequence>MATNTGHGDAPDTNSPASNLQHARLDFGFYVLNDANYHRWFDIELKRWATVTMSSENPTQHVPSDGEIQHQARLLLYDDGDPWNTTAADNPEWLDRFKRDIGILPGQKADDRT</sequence>
<accession>A0A9P9AD58</accession>